<dbReference type="AlphaFoldDB" id="A0A420Q6Q6"/>
<organism evidence="1 2">
    <name type="scientific">Fusarium oxysporum</name>
    <name type="common">Fusarium vascular wilt</name>
    <dbReference type="NCBI Taxonomy" id="5507"/>
    <lineage>
        <taxon>Eukaryota</taxon>
        <taxon>Fungi</taxon>
        <taxon>Dikarya</taxon>
        <taxon>Ascomycota</taxon>
        <taxon>Pezizomycotina</taxon>
        <taxon>Sordariomycetes</taxon>
        <taxon>Hypocreomycetidae</taxon>
        <taxon>Hypocreales</taxon>
        <taxon>Nectriaceae</taxon>
        <taxon>Fusarium</taxon>
        <taxon>Fusarium oxysporum species complex</taxon>
    </lineage>
</organism>
<sequence length="47" mass="4865">MDKRPAEFPLSGETVAELEVVCDPLDVALAVSAVDVPVLVSLGFPPA</sequence>
<evidence type="ECO:0000313" key="2">
    <source>
        <dbReference type="Proteomes" id="UP000285860"/>
    </source>
</evidence>
<comment type="caution">
    <text evidence="1">The sequence shown here is derived from an EMBL/GenBank/DDBJ whole genome shotgun (WGS) entry which is preliminary data.</text>
</comment>
<gene>
    <name evidence="1" type="ORF">BFJ68_g12709</name>
</gene>
<dbReference type="Proteomes" id="UP000285860">
    <property type="component" value="Unassembled WGS sequence"/>
</dbReference>
<dbReference type="EMBL" id="MRCY01000086">
    <property type="protein sequence ID" value="RKL00437.1"/>
    <property type="molecule type" value="Genomic_DNA"/>
</dbReference>
<accession>A0A420Q6Q6</accession>
<protein>
    <submittedName>
        <fullName evidence="1">Uncharacterized protein</fullName>
    </submittedName>
</protein>
<reference evidence="1 2" key="1">
    <citation type="journal article" date="2018" name="Sci. Rep.">
        <title>Characterisation of pathogen-specific regions and novel effector candidates in Fusarium oxysporum f. sp. cepae.</title>
        <authorList>
            <person name="Armitage A.D."/>
            <person name="Taylor A."/>
            <person name="Sobczyk M.K."/>
            <person name="Baxter L."/>
            <person name="Greenfield B.P."/>
            <person name="Bates H.J."/>
            <person name="Wilson F."/>
            <person name="Jackson A.C."/>
            <person name="Ott S."/>
            <person name="Harrison R.J."/>
            <person name="Clarkson J.P."/>
        </authorList>
    </citation>
    <scope>NUCLEOTIDE SEQUENCE [LARGE SCALE GENOMIC DNA]</scope>
    <source>
        <strain evidence="1 2">Fo_A28</strain>
    </source>
</reference>
<evidence type="ECO:0000313" key="1">
    <source>
        <dbReference type="EMBL" id="RKL00437.1"/>
    </source>
</evidence>
<proteinExistence type="predicted"/>
<name>A0A420Q6Q6_FUSOX</name>